<keyword evidence="5" id="KW-0677">Repeat</keyword>
<dbReference type="SUPFAM" id="SSF48726">
    <property type="entry name" value="Immunoglobulin"/>
    <property type="match status" value="2"/>
</dbReference>
<keyword evidence="6" id="KW-0472">Membrane</keyword>
<evidence type="ECO:0000313" key="11">
    <source>
        <dbReference type="EMBL" id="CAF3330367.1"/>
    </source>
</evidence>
<dbReference type="GO" id="GO:0005911">
    <property type="term" value="C:cell-cell junction"/>
    <property type="evidence" value="ECO:0007669"/>
    <property type="project" value="TreeGrafter"/>
</dbReference>
<evidence type="ECO:0000256" key="6">
    <source>
        <dbReference type="ARBA" id="ARBA00023136"/>
    </source>
</evidence>
<dbReference type="InterPro" id="IPR051275">
    <property type="entry name" value="Cell_adhesion_signaling"/>
</dbReference>
<comment type="subcellular location">
    <subcellularLocation>
        <location evidence="1">Cell membrane</location>
    </subcellularLocation>
    <subcellularLocation>
        <location evidence="2">Membrane</location>
        <topology evidence="2">Single-pass type I membrane protein</topology>
    </subcellularLocation>
</comment>
<dbReference type="Gene3D" id="2.60.40.10">
    <property type="entry name" value="Immunoglobulins"/>
    <property type="match status" value="2"/>
</dbReference>
<keyword evidence="8" id="KW-0325">Glycoprotein</keyword>
<dbReference type="GO" id="GO:0098609">
    <property type="term" value="P:cell-cell adhesion"/>
    <property type="evidence" value="ECO:0007669"/>
    <property type="project" value="TreeGrafter"/>
</dbReference>
<dbReference type="InterPro" id="IPR013783">
    <property type="entry name" value="Ig-like_fold"/>
</dbReference>
<keyword evidence="4" id="KW-0732">Signal</keyword>
<evidence type="ECO:0000256" key="1">
    <source>
        <dbReference type="ARBA" id="ARBA00004236"/>
    </source>
</evidence>
<evidence type="ECO:0000313" key="12">
    <source>
        <dbReference type="Proteomes" id="UP000663865"/>
    </source>
</evidence>
<evidence type="ECO:0000256" key="4">
    <source>
        <dbReference type="ARBA" id="ARBA00022729"/>
    </source>
</evidence>
<dbReference type="FunFam" id="2.60.40.10:FF:000328">
    <property type="entry name" value="CLUMA_CG000981, isoform A"/>
    <property type="match status" value="1"/>
</dbReference>
<organism evidence="11 12">
    <name type="scientific">Rotaria socialis</name>
    <dbReference type="NCBI Taxonomy" id="392032"/>
    <lineage>
        <taxon>Eukaryota</taxon>
        <taxon>Metazoa</taxon>
        <taxon>Spiralia</taxon>
        <taxon>Gnathifera</taxon>
        <taxon>Rotifera</taxon>
        <taxon>Eurotatoria</taxon>
        <taxon>Bdelloidea</taxon>
        <taxon>Philodinida</taxon>
        <taxon>Philodinidae</taxon>
        <taxon>Rotaria</taxon>
    </lineage>
</organism>
<dbReference type="GO" id="GO:0050839">
    <property type="term" value="F:cell adhesion molecule binding"/>
    <property type="evidence" value="ECO:0007669"/>
    <property type="project" value="TreeGrafter"/>
</dbReference>
<dbReference type="PANTHER" id="PTHR11640">
    <property type="entry name" value="NEPHRIN"/>
    <property type="match status" value="1"/>
</dbReference>
<evidence type="ECO:0000256" key="9">
    <source>
        <dbReference type="ARBA" id="ARBA00023319"/>
    </source>
</evidence>
<dbReference type="PANTHER" id="PTHR11640:SF31">
    <property type="entry name" value="IRREGULAR CHIASM C-ROUGHEST PROTEIN-RELATED"/>
    <property type="match status" value="1"/>
</dbReference>
<dbReference type="Pfam" id="PF13927">
    <property type="entry name" value="Ig_3"/>
    <property type="match status" value="1"/>
</dbReference>
<dbReference type="AlphaFoldDB" id="A0A817UAV7"/>
<comment type="caution">
    <text evidence="11">The sequence shown here is derived from an EMBL/GenBank/DDBJ whole genome shotgun (WGS) entry which is preliminary data.</text>
</comment>
<dbReference type="InterPro" id="IPR003598">
    <property type="entry name" value="Ig_sub2"/>
</dbReference>
<dbReference type="PROSITE" id="PS50835">
    <property type="entry name" value="IG_LIKE"/>
    <property type="match status" value="2"/>
</dbReference>
<gene>
    <name evidence="11" type="ORF">KIK155_LOCUS1540</name>
</gene>
<dbReference type="SMART" id="SM00408">
    <property type="entry name" value="IGc2"/>
    <property type="match status" value="1"/>
</dbReference>
<dbReference type="SMART" id="SM00409">
    <property type="entry name" value="IG"/>
    <property type="match status" value="3"/>
</dbReference>
<dbReference type="GO" id="GO:0005886">
    <property type="term" value="C:plasma membrane"/>
    <property type="evidence" value="ECO:0007669"/>
    <property type="project" value="UniProtKB-SubCell"/>
</dbReference>
<proteinExistence type="predicted"/>
<keyword evidence="7" id="KW-1015">Disulfide bond</keyword>
<keyword evidence="9" id="KW-0393">Immunoglobulin domain</keyword>
<dbReference type="Proteomes" id="UP000663865">
    <property type="component" value="Unassembled WGS sequence"/>
</dbReference>
<evidence type="ECO:0000259" key="10">
    <source>
        <dbReference type="PROSITE" id="PS50835"/>
    </source>
</evidence>
<dbReference type="InterPro" id="IPR003599">
    <property type="entry name" value="Ig_sub"/>
</dbReference>
<keyword evidence="3" id="KW-1003">Cell membrane</keyword>
<evidence type="ECO:0000256" key="7">
    <source>
        <dbReference type="ARBA" id="ARBA00023157"/>
    </source>
</evidence>
<dbReference type="InterPro" id="IPR007110">
    <property type="entry name" value="Ig-like_dom"/>
</dbReference>
<protein>
    <recommendedName>
        <fullName evidence="10">Ig-like domain-containing protein</fullName>
    </recommendedName>
</protein>
<evidence type="ECO:0000256" key="8">
    <source>
        <dbReference type="ARBA" id="ARBA00023180"/>
    </source>
</evidence>
<accession>A0A817UAV7</accession>
<name>A0A817UAV7_9BILA</name>
<feature type="domain" description="Ig-like" evidence="10">
    <location>
        <begin position="180"/>
        <end position="266"/>
    </location>
</feature>
<dbReference type="EMBL" id="CAJNYV010000038">
    <property type="protein sequence ID" value="CAF3330367.1"/>
    <property type="molecule type" value="Genomic_DNA"/>
</dbReference>
<reference evidence="11" key="1">
    <citation type="submission" date="2021-02" db="EMBL/GenBank/DDBJ databases">
        <authorList>
            <person name="Nowell W R."/>
        </authorList>
    </citation>
    <scope>NUCLEOTIDE SEQUENCE</scope>
</reference>
<dbReference type="InterPro" id="IPR036179">
    <property type="entry name" value="Ig-like_dom_sf"/>
</dbReference>
<evidence type="ECO:0000256" key="5">
    <source>
        <dbReference type="ARBA" id="ARBA00022737"/>
    </source>
</evidence>
<evidence type="ECO:0000256" key="3">
    <source>
        <dbReference type="ARBA" id="ARBA00022475"/>
    </source>
</evidence>
<feature type="domain" description="Ig-like" evidence="10">
    <location>
        <begin position="59"/>
        <end position="169"/>
    </location>
</feature>
<evidence type="ECO:0000256" key="2">
    <source>
        <dbReference type="ARBA" id="ARBA00004479"/>
    </source>
</evidence>
<sequence length="426" mass="48659">MIAIGRSIGHLLSIFRNKVINQKRRNLTCTVHDKMLMLSRSFVYIICISISLINTETIPRFDMRDKDGIIFDPIAPRAGERLTATCTLVGLTSNDKRHVEWALKRFNDGKNFTLAVDTDVLQFNQPVPRLQAIHATESSEWTLIFDPLDRDDLGNLTCRLTDTNSREIYLTRFLNVISEPLVLESSTKDIEVNEGDSVTLICNAQGYPSPTIEWQKADAQPLSSGHIRQMGSQLDLHQVTRRESGIYKCLASNLVGFGSEWTLKLSVRFRPYVYCERDVGQATDFQVDAYVECYVYGYPPPKISWRKEQSAGVPNMKYYTNIWNSQEYLIEATIPEMSICTDCILSRLTIINFKQADLGNYYINATAPNFPSEFGRVTLYQTSDCQQFVTHRNNKGCKRIHSQNSSSNMIFSHSIFLAFVLFIQLF</sequence>